<protein>
    <recommendedName>
        <fullName evidence="3">MIT domain-containing protein</fullName>
    </recommendedName>
</protein>
<comment type="caution">
    <text evidence="1">The sequence shown here is derived from an EMBL/GenBank/DDBJ whole genome shotgun (WGS) entry which is preliminary data.</text>
</comment>
<reference evidence="1 2" key="1">
    <citation type="submission" date="2016-08" db="EMBL/GenBank/DDBJ databases">
        <title>A Parts List for Fungal Cellulosomes Revealed by Comparative Genomics.</title>
        <authorList>
            <consortium name="DOE Joint Genome Institute"/>
            <person name="Haitjema C.H."/>
            <person name="Gilmore S.P."/>
            <person name="Henske J.K."/>
            <person name="Solomon K.V."/>
            <person name="De Groot R."/>
            <person name="Kuo A."/>
            <person name="Mondo S.J."/>
            <person name="Salamov A.A."/>
            <person name="Labutti K."/>
            <person name="Zhao Z."/>
            <person name="Chiniquy J."/>
            <person name="Barry K."/>
            <person name="Brewer H.M."/>
            <person name="Purvine S.O."/>
            <person name="Wright A.T."/>
            <person name="Boxma B."/>
            <person name="Van Alen T."/>
            <person name="Hackstein J.H."/>
            <person name="Baker S.E."/>
            <person name="Grigoriev I.V."/>
            <person name="O'Malley M.A."/>
        </authorList>
    </citation>
    <scope>NUCLEOTIDE SEQUENCE [LARGE SCALE GENOMIC DNA]</scope>
    <source>
        <strain evidence="1 2">G1</strain>
    </source>
</reference>
<gene>
    <name evidence="1" type="ORF">LY90DRAFT_263288</name>
</gene>
<dbReference type="EMBL" id="MCOG01000076">
    <property type="protein sequence ID" value="ORY55756.1"/>
    <property type="molecule type" value="Genomic_DNA"/>
</dbReference>
<accession>A0A1Y2D9F5</accession>
<evidence type="ECO:0000313" key="1">
    <source>
        <dbReference type="EMBL" id="ORY55756.1"/>
    </source>
</evidence>
<name>A0A1Y2D9F5_9FUNG</name>
<dbReference type="AlphaFoldDB" id="A0A1Y2D9F5"/>
<keyword evidence="2" id="KW-1185">Reference proteome</keyword>
<dbReference type="Proteomes" id="UP000193920">
    <property type="component" value="Unassembled WGS sequence"/>
</dbReference>
<organism evidence="1 2">
    <name type="scientific">Neocallimastix californiae</name>
    <dbReference type="NCBI Taxonomy" id="1754190"/>
    <lineage>
        <taxon>Eukaryota</taxon>
        <taxon>Fungi</taxon>
        <taxon>Fungi incertae sedis</taxon>
        <taxon>Chytridiomycota</taxon>
        <taxon>Chytridiomycota incertae sedis</taxon>
        <taxon>Neocallimastigomycetes</taxon>
        <taxon>Neocallimastigales</taxon>
        <taxon>Neocallimastigaceae</taxon>
        <taxon>Neocallimastix</taxon>
    </lineage>
</organism>
<dbReference type="SUPFAM" id="SSF116846">
    <property type="entry name" value="MIT domain"/>
    <property type="match status" value="1"/>
</dbReference>
<dbReference type="InterPro" id="IPR036181">
    <property type="entry name" value="MIT_dom_sf"/>
</dbReference>
<dbReference type="STRING" id="1754190.A0A1Y2D9F5"/>
<dbReference type="Gene3D" id="1.20.58.80">
    <property type="entry name" value="Phosphotransferase system, lactose/cellobiose-type IIA subunit"/>
    <property type="match status" value="1"/>
</dbReference>
<proteinExistence type="predicted"/>
<evidence type="ECO:0008006" key="3">
    <source>
        <dbReference type="Google" id="ProtNLM"/>
    </source>
</evidence>
<sequence>MIERANELVRKAKENVEKGNIQEAANLYSDAAEIYQNAYKQTNNEVAKKTIQQLFIKANKEAKRISRQIMEKQNKDNLIQQQSYNNTSVQPTSKSSLPNGVTASPTLNNIKNYPEEKYNRYKNSNTLITNNNIYNNSNTSIGNINSKFNNTSAQSPNIINTPNTPKNLQNFRFTNTTNTLTSNNNNNNTIDNGDRNSNHSTLYNNSSIPVNNKNKELNAVRQSVLNNRPKPALDTRNSASRNYFIGQSITNSSILLPTTDFQGYYIL</sequence>
<evidence type="ECO:0000313" key="2">
    <source>
        <dbReference type="Proteomes" id="UP000193920"/>
    </source>
</evidence>